<comment type="caution">
    <text evidence="1">The sequence shown here is derived from an EMBL/GenBank/DDBJ whole genome shotgun (WGS) entry which is preliminary data.</text>
</comment>
<protein>
    <submittedName>
        <fullName evidence="1">Uncharacterized protein</fullName>
    </submittedName>
</protein>
<reference evidence="1 2" key="1">
    <citation type="submission" date="2016-04" db="EMBL/GenBank/DDBJ databases">
        <title>The genome of Intoshia linei affirms orthonectids as highly simplified spiralians.</title>
        <authorList>
            <person name="Mikhailov K.V."/>
            <person name="Slusarev G.S."/>
            <person name="Nikitin M.A."/>
            <person name="Logacheva M.D."/>
            <person name="Penin A."/>
            <person name="Aleoshin V."/>
            <person name="Panchin Y.V."/>
        </authorList>
    </citation>
    <scope>NUCLEOTIDE SEQUENCE [LARGE SCALE GENOMIC DNA]</scope>
    <source>
        <strain evidence="1">Intl2013</strain>
        <tissue evidence="1">Whole animal</tissue>
    </source>
</reference>
<proteinExistence type="predicted"/>
<evidence type="ECO:0000313" key="1">
    <source>
        <dbReference type="EMBL" id="OAF63983.1"/>
    </source>
</evidence>
<dbReference type="EMBL" id="LWCA01002270">
    <property type="protein sequence ID" value="OAF63983.1"/>
    <property type="molecule type" value="Genomic_DNA"/>
</dbReference>
<accession>A0A177ARI4</accession>
<keyword evidence="2" id="KW-1185">Reference proteome</keyword>
<name>A0A177ARI4_9BILA</name>
<evidence type="ECO:0000313" key="2">
    <source>
        <dbReference type="Proteomes" id="UP000078046"/>
    </source>
</evidence>
<organism evidence="1 2">
    <name type="scientific">Intoshia linei</name>
    <dbReference type="NCBI Taxonomy" id="1819745"/>
    <lineage>
        <taxon>Eukaryota</taxon>
        <taxon>Metazoa</taxon>
        <taxon>Spiralia</taxon>
        <taxon>Lophotrochozoa</taxon>
        <taxon>Mesozoa</taxon>
        <taxon>Orthonectida</taxon>
        <taxon>Rhopaluridae</taxon>
        <taxon>Intoshia</taxon>
    </lineage>
</organism>
<feature type="non-terminal residue" evidence="1">
    <location>
        <position position="1"/>
    </location>
</feature>
<dbReference type="AlphaFoldDB" id="A0A177ARI4"/>
<gene>
    <name evidence="1" type="ORF">A3Q56_08311</name>
</gene>
<dbReference type="Gene3D" id="1.25.40.120">
    <property type="entry name" value="Protein prenylyltransferase"/>
    <property type="match status" value="1"/>
</dbReference>
<sequence>INEEYTQVIENELTIVKELLNLGDKNKWIYMGLIDLKNALYLGKDDYSDEFKILADIDSYRVNCYKHMKIRYNLLKQIRTKLDEFIGPVDDFFTKIELHLPDQKLEFSKIEYHQLSKIFNNVDVIYD</sequence>
<dbReference type="Proteomes" id="UP000078046">
    <property type="component" value="Unassembled WGS sequence"/>
</dbReference>